<dbReference type="KEGG" id="llu:AKJ09_08600"/>
<dbReference type="NCBIfam" id="NF006123">
    <property type="entry name" value="PRK08267.1"/>
    <property type="match status" value="1"/>
</dbReference>
<dbReference type="PATRIC" id="fig|1391654.3.peg.8714"/>
<dbReference type="OrthoDB" id="5419864at2"/>
<dbReference type="Pfam" id="PF00106">
    <property type="entry name" value="adh_short"/>
    <property type="match status" value="1"/>
</dbReference>
<keyword evidence="2" id="KW-0560">Oxidoreductase</keyword>
<evidence type="ECO:0000313" key="5">
    <source>
        <dbReference type="Proteomes" id="UP000064967"/>
    </source>
</evidence>
<proteinExistence type="inferred from homology"/>
<dbReference type="SUPFAM" id="SSF51735">
    <property type="entry name" value="NAD(P)-binding Rossmann-fold domains"/>
    <property type="match status" value="1"/>
</dbReference>
<dbReference type="Gene3D" id="3.40.50.720">
    <property type="entry name" value="NAD(P)-binding Rossmann-like Domain"/>
    <property type="match status" value="1"/>
</dbReference>
<dbReference type="PRINTS" id="PR00081">
    <property type="entry name" value="GDHRDH"/>
</dbReference>
<dbReference type="InterPro" id="IPR002347">
    <property type="entry name" value="SDR_fam"/>
</dbReference>
<name>A0A0K1Q8F1_9BACT</name>
<protein>
    <submittedName>
        <fullName evidence="4">Putative short-chain dehydrogenase</fullName>
    </submittedName>
</protein>
<dbReference type="GO" id="GO:0016491">
    <property type="term" value="F:oxidoreductase activity"/>
    <property type="evidence" value="ECO:0007669"/>
    <property type="project" value="UniProtKB-KW"/>
</dbReference>
<dbReference type="PANTHER" id="PTHR43391:SF82">
    <property type="entry name" value="OXIDOREDUCTASE SADH-RELATED"/>
    <property type="match status" value="1"/>
</dbReference>
<evidence type="ECO:0000256" key="1">
    <source>
        <dbReference type="ARBA" id="ARBA00006484"/>
    </source>
</evidence>
<evidence type="ECO:0000313" key="4">
    <source>
        <dbReference type="EMBL" id="AKV01937.1"/>
    </source>
</evidence>
<organism evidence="4 5">
    <name type="scientific">Labilithrix luteola</name>
    <dbReference type="NCBI Taxonomy" id="1391654"/>
    <lineage>
        <taxon>Bacteria</taxon>
        <taxon>Pseudomonadati</taxon>
        <taxon>Myxococcota</taxon>
        <taxon>Polyangia</taxon>
        <taxon>Polyangiales</taxon>
        <taxon>Labilitrichaceae</taxon>
        <taxon>Labilithrix</taxon>
    </lineage>
</organism>
<reference evidence="4 5" key="1">
    <citation type="submission" date="2015-08" db="EMBL/GenBank/DDBJ databases">
        <authorList>
            <person name="Babu N.S."/>
            <person name="Beckwith C.J."/>
            <person name="Beseler K.G."/>
            <person name="Brison A."/>
            <person name="Carone J.V."/>
            <person name="Caskin T.P."/>
            <person name="Diamond M."/>
            <person name="Durham M.E."/>
            <person name="Foxe J.M."/>
            <person name="Go M."/>
            <person name="Henderson B.A."/>
            <person name="Jones I.B."/>
            <person name="McGettigan J.A."/>
            <person name="Micheletti S.J."/>
            <person name="Nasrallah M.E."/>
            <person name="Ortiz D."/>
            <person name="Piller C.R."/>
            <person name="Privatt S.R."/>
            <person name="Schneider S.L."/>
            <person name="Sharp S."/>
            <person name="Smith T.C."/>
            <person name="Stanton J.D."/>
            <person name="Ullery H.E."/>
            <person name="Wilson R.J."/>
            <person name="Serrano M.G."/>
            <person name="Buck G."/>
            <person name="Lee V."/>
            <person name="Wang Y."/>
            <person name="Carvalho R."/>
            <person name="Voegtly L."/>
            <person name="Shi R."/>
            <person name="Duckworth R."/>
            <person name="Johnson A."/>
            <person name="Loviza R."/>
            <person name="Walstead R."/>
            <person name="Shah Z."/>
            <person name="Kiflezghi M."/>
            <person name="Wade K."/>
            <person name="Ball S.L."/>
            <person name="Bradley K.W."/>
            <person name="Asai D.J."/>
            <person name="Bowman C.A."/>
            <person name="Russell D.A."/>
            <person name="Pope W.H."/>
            <person name="Jacobs-Sera D."/>
            <person name="Hendrix R.W."/>
            <person name="Hatfull G.F."/>
        </authorList>
    </citation>
    <scope>NUCLEOTIDE SEQUENCE [LARGE SCALE GENOMIC DNA]</scope>
    <source>
        <strain evidence="4 5">DSM 27648</strain>
    </source>
</reference>
<dbReference type="Proteomes" id="UP000064967">
    <property type="component" value="Chromosome"/>
</dbReference>
<dbReference type="PANTHER" id="PTHR43391">
    <property type="entry name" value="RETINOL DEHYDROGENASE-RELATED"/>
    <property type="match status" value="1"/>
</dbReference>
<dbReference type="STRING" id="1391654.AKJ09_08600"/>
<comment type="similarity">
    <text evidence="1 3">Belongs to the short-chain dehydrogenases/reductases (SDR) family.</text>
</comment>
<dbReference type="PRINTS" id="PR00080">
    <property type="entry name" value="SDRFAMILY"/>
</dbReference>
<dbReference type="RefSeq" id="WP_146652939.1">
    <property type="nucleotide sequence ID" value="NZ_CP012333.1"/>
</dbReference>
<accession>A0A0K1Q8F1</accession>
<evidence type="ECO:0000256" key="3">
    <source>
        <dbReference type="RuleBase" id="RU000363"/>
    </source>
</evidence>
<gene>
    <name evidence="4" type="ORF">AKJ09_08600</name>
</gene>
<sequence length="252" mass="27135">MENTILVTGAASGIGRAVARLFGSKGWHVGCYDLDNAGVRHVATEVGHRALAGHLDVTDEASWNACVADFEAFTGGRLGVLFNCAGILRMGPFDQQSVSDCKKQLDVNVMGVILGIKACLTLLERSRGAVVNMSSASAVYGQPELAVYSATKFAVRALTEALDIELRDRGVRVVDVMPGYVDTPMVRAQVHRARSLEKLGIKLSPEIVAETVWEAAHGDGLHYIPERNLKVIARISGLMPGAARRLMRLLAR</sequence>
<dbReference type="EMBL" id="CP012333">
    <property type="protein sequence ID" value="AKV01937.1"/>
    <property type="molecule type" value="Genomic_DNA"/>
</dbReference>
<dbReference type="InterPro" id="IPR036291">
    <property type="entry name" value="NAD(P)-bd_dom_sf"/>
</dbReference>
<dbReference type="AlphaFoldDB" id="A0A0K1Q8F1"/>
<keyword evidence="5" id="KW-1185">Reference proteome</keyword>
<evidence type="ECO:0000256" key="2">
    <source>
        <dbReference type="ARBA" id="ARBA00023002"/>
    </source>
</evidence>